<dbReference type="EMBL" id="JAUDDW010000062">
    <property type="protein sequence ID" value="MDM8267355.1"/>
    <property type="molecule type" value="Genomic_DNA"/>
</dbReference>
<dbReference type="SUPFAM" id="SSF54593">
    <property type="entry name" value="Glyoxalase/Bleomycin resistance protein/Dihydroxybiphenyl dioxygenase"/>
    <property type="match status" value="1"/>
</dbReference>
<feature type="domain" description="PhnB-like" evidence="1">
    <location>
        <begin position="4"/>
        <end position="138"/>
    </location>
</feature>
<dbReference type="Pfam" id="PF06983">
    <property type="entry name" value="3-dmu-9_3-mt"/>
    <property type="match status" value="1"/>
</dbReference>
<dbReference type="InterPro" id="IPR028973">
    <property type="entry name" value="PhnB-like"/>
</dbReference>
<dbReference type="RefSeq" id="WP_289575765.1">
    <property type="nucleotide sequence ID" value="NZ_JAUDDW010000062.1"/>
</dbReference>
<organism evidence="2 3">
    <name type="scientific">Limosilactobacillus pontis</name>
    <dbReference type="NCBI Taxonomy" id="35787"/>
    <lineage>
        <taxon>Bacteria</taxon>
        <taxon>Bacillati</taxon>
        <taxon>Bacillota</taxon>
        <taxon>Bacilli</taxon>
        <taxon>Lactobacillales</taxon>
        <taxon>Lactobacillaceae</taxon>
        <taxon>Limosilactobacillus</taxon>
    </lineage>
</organism>
<reference evidence="2 3" key="2">
    <citation type="submission" date="2023-06" db="EMBL/GenBank/DDBJ databases">
        <authorList>
            <person name="Zeman M."/>
            <person name="Kubasova T."/>
            <person name="Jahodarova E."/>
            <person name="Nykrynova M."/>
            <person name="Rychlik I."/>
        </authorList>
    </citation>
    <scope>NUCLEOTIDE SEQUENCE [LARGE SCALE GENOMIC DNA]</scope>
    <source>
        <strain evidence="2 3">161_Gplus</strain>
    </source>
</reference>
<gene>
    <name evidence="2" type="ORF">QUW44_09555</name>
</gene>
<reference evidence="3" key="1">
    <citation type="submission" date="2023-06" db="EMBL/GenBank/DDBJ databases">
        <title>Identification and characterization of horizontal gene transfer across gut microbiota members of farm animals based on homology search.</title>
        <authorList>
            <person name="Zeman M."/>
            <person name="Kubasova T."/>
            <person name="Jahodarova E."/>
            <person name="Nykrynova M."/>
            <person name="Rychlik I."/>
        </authorList>
    </citation>
    <scope>NUCLEOTIDE SEQUENCE [LARGE SCALE GENOMIC DNA]</scope>
    <source>
        <strain evidence="3">161_Gplus</strain>
    </source>
</reference>
<evidence type="ECO:0000259" key="1">
    <source>
        <dbReference type="Pfam" id="PF06983"/>
    </source>
</evidence>
<dbReference type="Gene3D" id="3.10.180.10">
    <property type="entry name" value="2,3-Dihydroxybiphenyl 1,2-Dioxygenase, domain 1"/>
    <property type="match status" value="1"/>
</dbReference>
<dbReference type="Proteomes" id="UP001529343">
    <property type="component" value="Unassembled WGS sequence"/>
</dbReference>
<sequence>MTVKIYPYLTFKNAKEAMDYYVQSFGAEITYHQSLNEEQAENLGMATDDETLQKTTLRGEFTIAGQKIICADATMGTPQSSALVSIMLNFDNAGQARQLFDRLAASDDQRVTVPFGNWMFSSQMGQIVDKYGITWLITAAANLPQEQ</sequence>
<evidence type="ECO:0000313" key="3">
    <source>
        <dbReference type="Proteomes" id="UP001529343"/>
    </source>
</evidence>
<dbReference type="PANTHER" id="PTHR33990:SF5">
    <property type="entry name" value="PHNB-LIKE DOMAIN-CONTAINING PROTEIN"/>
    <property type="match status" value="1"/>
</dbReference>
<name>A0ABT7V073_9LACO</name>
<protein>
    <submittedName>
        <fullName evidence="2">VOC family protein</fullName>
    </submittedName>
</protein>
<keyword evidence="3" id="KW-1185">Reference proteome</keyword>
<proteinExistence type="predicted"/>
<dbReference type="PANTHER" id="PTHR33990">
    <property type="entry name" value="PROTEIN YJDN-RELATED"/>
    <property type="match status" value="1"/>
</dbReference>
<accession>A0ABT7V073</accession>
<dbReference type="CDD" id="cd06588">
    <property type="entry name" value="PhnB_like"/>
    <property type="match status" value="1"/>
</dbReference>
<dbReference type="InterPro" id="IPR029068">
    <property type="entry name" value="Glyas_Bleomycin-R_OHBP_Dase"/>
</dbReference>
<evidence type="ECO:0000313" key="2">
    <source>
        <dbReference type="EMBL" id="MDM8267355.1"/>
    </source>
</evidence>
<comment type="caution">
    <text evidence="2">The sequence shown here is derived from an EMBL/GenBank/DDBJ whole genome shotgun (WGS) entry which is preliminary data.</text>
</comment>